<evidence type="ECO:0000313" key="2">
    <source>
        <dbReference type="Proteomes" id="UP000323454"/>
    </source>
</evidence>
<proteinExistence type="predicted"/>
<comment type="caution">
    <text evidence="1">The sequence shown here is derived from an EMBL/GenBank/DDBJ whole genome shotgun (WGS) entry which is preliminary data.</text>
</comment>
<dbReference type="EMBL" id="VUOB01000042">
    <property type="protein sequence ID" value="KAA2258023.1"/>
    <property type="molecule type" value="Genomic_DNA"/>
</dbReference>
<reference evidence="1 2" key="2">
    <citation type="submission" date="2019-09" db="EMBL/GenBank/DDBJ databases">
        <authorList>
            <person name="Jin C."/>
        </authorList>
    </citation>
    <scope>NUCLEOTIDE SEQUENCE [LARGE SCALE GENOMIC DNA]</scope>
    <source>
        <strain evidence="1 2">AN110305</strain>
    </source>
</reference>
<accession>A0A5B2X494</accession>
<keyword evidence="2" id="KW-1185">Reference proteome</keyword>
<organism evidence="1 2">
    <name type="scientific">Solihabitans fulvus</name>
    <dbReference type="NCBI Taxonomy" id="1892852"/>
    <lineage>
        <taxon>Bacteria</taxon>
        <taxon>Bacillati</taxon>
        <taxon>Actinomycetota</taxon>
        <taxon>Actinomycetes</taxon>
        <taxon>Pseudonocardiales</taxon>
        <taxon>Pseudonocardiaceae</taxon>
        <taxon>Solihabitans</taxon>
    </lineage>
</organism>
<dbReference type="RefSeq" id="WP_149851974.1">
    <property type="nucleotide sequence ID" value="NZ_VUOB01000042.1"/>
</dbReference>
<dbReference type="AlphaFoldDB" id="A0A5B2X494"/>
<dbReference type="Proteomes" id="UP000323454">
    <property type="component" value="Unassembled WGS sequence"/>
</dbReference>
<dbReference type="OrthoDB" id="3612157at2"/>
<reference evidence="1 2" key="1">
    <citation type="submission" date="2019-09" db="EMBL/GenBank/DDBJ databases">
        <title>Goodfellowia gen. nov., a new genus of the Pseudonocardineae related to Actinoalloteichus, containing Goodfellowia coeruleoviolacea gen. nov., comb. nov. gen. nov., comb. nov.</title>
        <authorList>
            <person name="Labeda D."/>
        </authorList>
    </citation>
    <scope>NUCLEOTIDE SEQUENCE [LARGE SCALE GENOMIC DNA]</scope>
    <source>
        <strain evidence="1 2">AN110305</strain>
    </source>
</reference>
<name>A0A5B2X494_9PSEU</name>
<sequence length="272" mass="30168">MDSLSLRHIRWLPAVLGTILLGNTLLASPTLATPQNTAPQNTASQNATPQAQWIQRWSPQAAKDGLGAFEGVEDHGKTKEIYVQGNNYRFDMLTTDRDGSDRQRNEVKGMVTAGQQLTIGKGDTWRFTYSMYIPSTLRATTSFTHIMQMKEPGLGSAPIVTLDLRRRGSASSLELVVNKTNTVVGGTDLLPLQNKWISIDVSFRYDNAPNGTAHFIVNDGTRNVVDAQKSGVDTWLADRVRPKWGIYRSINDKADLLNTYLLLTNLKAYQLS</sequence>
<gene>
    <name evidence="1" type="ORF">F0L68_23850</name>
</gene>
<evidence type="ECO:0000313" key="1">
    <source>
        <dbReference type="EMBL" id="KAA2258023.1"/>
    </source>
</evidence>
<dbReference type="Gene3D" id="2.60.120.200">
    <property type="match status" value="1"/>
</dbReference>
<protein>
    <submittedName>
        <fullName evidence="1">Tat pathway signal sequence domain protein</fullName>
    </submittedName>
</protein>